<dbReference type="Pfam" id="PF01888">
    <property type="entry name" value="CbiD"/>
    <property type="match status" value="1"/>
</dbReference>
<dbReference type="NCBIfam" id="TIGR00312">
    <property type="entry name" value="cbiD"/>
    <property type="match status" value="1"/>
</dbReference>
<keyword evidence="1 5" id="KW-0169">Cobalamin biosynthesis</keyword>
<keyword evidence="2 5" id="KW-0489">Methyltransferase</keyword>
<evidence type="ECO:0000256" key="5">
    <source>
        <dbReference type="HAMAP-Rule" id="MF_00787"/>
    </source>
</evidence>
<dbReference type="Gene3D" id="3.30.2110.10">
    <property type="entry name" value="CbiD-like"/>
    <property type="match status" value="1"/>
</dbReference>
<dbReference type="PIRSF" id="PIRSF026782">
    <property type="entry name" value="CbiD"/>
    <property type="match status" value="1"/>
</dbReference>
<evidence type="ECO:0000313" key="7">
    <source>
        <dbReference type="Proteomes" id="UP001469365"/>
    </source>
</evidence>
<dbReference type="RefSeq" id="WP_341419482.1">
    <property type="nucleotide sequence ID" value="NZ_JBBPCC010000029.1"/>
</dbReference>
<dbReference type="InterPro" id="IPR036074">
    <property type="entry name" value="CbiD_sf"/>
</dbReference>
<comment type="similarity">
    <text evidence="5">Belongs to the CbiD family.</text>
</comment>
<dbReference type="PANTHER" id="PTHR35863">
    <property type="entry name" value="COBALT-PRECORRIN-5B C(1)-METHYLTRANSFERASE"/>
    <property type="match status" value="1"/>
</dbReference>
<dbReference type="HAMAP" id="MF_00787">
    <property type="entry name" value="CbiD"/>
    <property type="match status" value="1"/>
</dbReference>
<sequence>MAQAGGDNGEAKPLRHGYTTGSCATAAAQAALEALIMQETVGESTIRLPIGQVVTFQIVSCVYESGRASAEIIKDGGDDPDATHGARIISEVSWLEQEGIEIDGGIGVGRVTKPGLPVEVGLAAINPVPRKMIREAVHGVLNRFDLLHRGVRVVVSVPDGEEIAKKTLNGRLGIIGGISILGTRGTVVPFSTAAYKASVAQAIRVAVKSGVRHIVLSTGGRTEKYGMDVYPSLPEEAFVEMGDFVGFAVQQCVRQGITRITLVGMMGKFSKVAQGVMMVHSKSAPVDFGFLAQLAEEAEASEDTLDIIRGANTAAQVGDLMQTQGNRAFFERMGTYCCQALLKEAGRAMDMREGGIHDMEQRETSGGSAGEAEIETIIISMKAELLGRSIWTGVADRKGKDGT</sequence>
<evidence type="ECO:0000256" key="4">
    <source>
        <dbReference type="ARBA" id="ARBA00022691"/>
    </source>
</evidence>
<comment type="function">
    <text evidence="5">Catalyzes the methylation of C-1 in cobalt-precorrin-5B to form cobalt-precorrin-6A.</text>
</comment>
<keyword evidence="4 5" id="KW-0949">S-adenosyl-L-methionine</keyword>
<comment type="caution">
    <text evidence="6">The sequence shown here is derived from an EMBL/GenBank/DDBJ whole genome shotgun (WGS) entry which is preliminary data.</text>
</comment>
<keyword evidence="7" id="KW-1185">Reference proteome</keyword>
<dbReference type="GO" id="GO:0008168">
    <property type="term" value="F:methyltransferase activity"/>
    <property type="evidence" value="ECO:0007669"/>
    <property type="project" value="UniProtKB-KW"/>
</dbReference>
<comment type="catalytic activity">
    <reaction evidence="5">
        <text>Co-precorrin-5B + S-adenosyl-L-methionine = Co-precorrin-6A + S-adenosyl-L-homocysteine</text>
        <dbReference type="Rhea" id="RHEA:26285"/>
        <dbReference type="ChEBI" id="CHEBI:57856"/>
        <dbReference type="ChEBI" id="CHEBI:59789"/>
        <dbReference type="ChEBI" id="CHEBI:60063"/>
        <dbReference type="ChEBI" id="CHEBI:60064"/>
        <dbReference type="EC" id="2.1.1.195"/>
    </reaction>
</comment>
<evidence type="ECO:0000256" key="2">
    <source>
        <dbReference type="ARBA" id="ARBA00022603"/>
    </source>
</evidence>
<organism evidence="6 7">
    <name type="scientific">Paenibacillus filicis</name>
    <dbReference type="NCBI Taxonomy" id="669464"/>
    <lineage>
        <taxon>Bacteria</taxon>
        <taxon>Bacillati</taxon>
        <taxon>Bacillota</taxon>
        <taxon>Bacilli</taxon>
        <taxon>Bacillales</taxon>
        <taxon>Paenibacillaceae</taxon>
        <taxon>Paenibacillus</taxon>
    </lineage>
</organism>
<reference evidence="6 7" key="1">
    <citation type="submission" date="2024-04" db="EMBL/GenBank/DDBJ databases">
        <title>draft genome sequnece of Paenibacillus filicis.</title>
        <authorList>
            <person name="Kim D.-U."/>
        </authorList>
    </citation>
    <scope>NUCLEOTIDE SEQUENCE [LARGE SCALE GENOMIC DNA]</scope>
    <source>
        <strain evidence="6 7">KACC14197</strain>
    </source>
</reference>
<proteinExistence type="inferred from homology"/>
<dbReference type="InterPro" id="IPR002748">
    <property type="entry name" value="CbiD"/>
</dbReference>
<dbReference type="NCBIfam" id="NF000849">
    <property type="entry name" value="PRK00075.1-1"/>
    <property type="match status" value="1"/>
</dbReference>
<dbReference type="SUPFAM" id="SSF111342">
    <property type="entry name" value="CbiD-like"/>
    <property type="match status" value="1"/>
</dbReference>
<gene>
    <name evidence="5" type="primary">cbiD</name>
    <name evidence="6" type="ORF">WMW72_31060</name>
</gene>
<dbReference type="EMBL" id="JBBPCC010000029">
    <property type="protein sequence ID" value="MEK8132348.1"/>
    <property type="molecule type" value="Genomic_DNA"/>
</dbReference>
<dbReference type="PANTHER" id="PTHR35863:SF1">
    <property type="entry name" value="COBALT-PRECORRIN-5B C(1)-METHYLTRANSFERASE"/>
    <property type="match status" value="1"/>
</dbReference>
<comment type="pathway">
    <text evidence="5">Cofactor biosynthesis; adenosylcobalamin biosynthesis; cob(II)yrinate a,c-diamide from sirohydrochlorin (anaerobic route): step 6/10.</text>
</comment>
<dbReference type="EC" id="2.1.1.195" evidence="5"/>
<dbReference type="GO" id="GO:0032259">
    <property type="term" value="P:methylation"/>
    <property type="evidence" value="ECO:0007669"/>
    <property type="project" value="UniProtKB-KW"/>
</dbReference>
<evidence type="ECO:0000313" key="6">
    <source>
        <dbReference type="EMBL" id="MEK8132348.1"/>
    </source>
</evidence>
<protein>
    <recommendedName>
        <fullName evidence="5">Cobalt-precorrin-5B C(1)-methyltransferase</fullName>
        <ecNumber evidence="5">2.1.1.195</ecNumber>
    </recommendedName>
    <alternativeName>
        <fullName evidence="5">Cobalt-precorrin-6A synthase</fullName>
    </alternativeName>
</protein>
<accession>A0ABU9DW65</accession>
<dbReference type="Proteomes" id="UP001469365">
    <property type="component" value="Unassembled WGS sequence"/>
</dbReference>
<keyword evidence="3 5" id="KW-0808">Transferase</keyword>
<evidence type="ECO:0000256" key="3">
    <source>
        <dbReference type="ARBA" id="ARBA00022679"/>
    </source>
</evidence>
<evidence type="ECO:0000256" key="1">
    <source>
        <dbReference type="ARBA" id="ARBA00022573"/>
    </source>
</evidence>
<name>A0ABU9DW65_9BACL</name>